<dbReference type="Pfam" id="PF07591">
    <property type="entry name" value="PT-HINT"/>
    <property type="match status" value="1"/>
</dbReference>
<dbReference type="Gene3D" id="2.170.16.10">
    <property type="entry name" value="Hedgehog/Intein (Hint) domain"/>
    <property type="match status" value="1"/>
</dbReference>
<sequence length="160" mass="17482">MSALPVGKLKLLKKAVEGVEGAIDSSRAARLAQKCAECFLAGTKVLMADRSVTSIEAVRVGDQVLATDPVTGETGARRVTALIVTEDDKYLSELTLSTPRGEEKMTTIEEHPFWSPSAGKWGEAFCPATRHDAEDRQRRHRHGPRQPVPLEARAILQPHC</sequence>
<keyword evidence="2" id="KW-1185">Reference proteome</keyword>
<dbReference type="RefSeq" id="WP_348273522.1">
    <property type="nucleotide sequence ID" value="NZ_JBICBM010000010.1"/>
</dbReference>
<evidence type="ECO:0000313" key="1">
    <source>
        <dbReference type="EMBL" id="MFF9884222.1"/>
    </source>
</evidence>
<reference evidence="1 2" key="1">
    <citation type="submission" date="2024-10" db="EMBL/GenBank/DDBJ databases">
        <title>The Natural Products Discovery Center: Release of the First 8490 Sequenced Strains for Exploring Actinobacteria Biosynthetic Diversity.</title>
        <authorList>
            <person name="Kalkreuter E."/>
            <person name="Kautsar S.A."/>
            <person name="Yang D."/>
            <person name="Bader C.D."/>
            <person name="Teijaro C.N."/>
            <person name="Fluegel L."/>
            <person name="Davis C.M."/>
            <person name="Simpson J.R."/>
            <person name="Lauterbach L."/>
            <person name="Steele A.D."/>
            <person name="Gui C."/>
            <person name="Meng S."/>
            <person name="Li G."/>
            <person name="Viehrig K."/>
            <person name="Ye F."/>
            <person name="Su P."/>
            <person name="Kiefer A.F."/>
            <person name="Nichols A."/>
            <person name="Cepeda A.J."/>
            <person name="Yan W."/>
            <person name="Fan B."/>
            <person name="Jiang Y."/>
            <person name="Adhikari A."/>
            <person name="Zheng C.-J."/>
            <person name="Schuster L."/>
            <person name="Cowan T.M."/>
            <person name="Smanski M.J."/>
            <person name="Chevrette M.G."/>
            <person name="De Carvalho L.P.S."/>
            <person name="Shen B."/>
        </authorList>
    </citation>
    <scope>NUCLEOTIDE SEQUENCE [LARGE SCALE GENOMIC DNA]</scope>
    <source>
        <strain evidence="1 2">NPDC013366</strain>
    </source>
</reference>
<name>A0ABW6YZ99_9ACTN</name>
<evidence type="ECO:0000313" key="2">
    <source>
        <dbReference type="Proteomes" id="UP001603418"/>
    </source>
</evidence>
<comment type="caution">
    <text evidence="1">The sequence shown here is derived from an EMBL/GenBank/DDBJ whole genome shotgun (WGS) entry which is preliminary data.</text>
</comment>
<protein>
    <submittedName>
        <fullName evidence="1">Polymorphic toxin-type HINT domain-containing protein</fullName>
    </submittedName>
</protein>
<dbReference type="InterPro" id="IPR036844">
    <property type="entry name" value="Hint_dom_sf"/>
</dbReference>
<dbReference type="EMBL" id="JBICBM010000010">
    <property type="protein sequence ID" value="MFF9884222.1"/>
    <property type="molecule type" value="Genomic_DNA"/>
</dbReference>
<proteinExistence type="predicted"/>
<dbReference type="Proteomes" id="UP001603418">
    <property type="component" value="Unassembled WGS sequence"/>
</dbReference>
<gene>
    <name evidence="1" type="ORF">ACF1HC_21840</name>
</gene>
<accession>A0ABW6YZ99</accession>
<dbReference type="CDD" id="cd00081">
    <property type="entry name" value="Hint"/>
    <property type="match status" value="1"/>
</dbReference>
<organism evidence="1 2">
    <name type="scientific">Streptomyces eurythermus</name>
    <dbReference type="NCBI Taxonomy" id="42237"/>
    <lineage>
        <taxon>Bacteria</taxon>
        <taxon>Bacillati</taxon>
        <taxon>Actinomycetota</taxon>
        <taxon>Actinomycetes</taxon>
        <taxon>Kitasatosporales</taxon>
        <taxon>Streptomycetaceae</taxon>
        <taxon>Streptomyces</taxon>
    </lineage>
</organism>
<dbReference type="SUPFAM" id="SSF51294">
    <property type="entry name" value="Hedgehog/intein (Hint) domain"/>
    <property type="match status" value="1"/>
</dbReference>